<accession>A0A919Q8P1</accession>
<reference evidence="5" key="1">
    <citation type="submission" date="2021-01" db="EMBL/GenBank/DDBJ databases">
        <title>Whole genome shotgun sequence of Acrocarpospora phusangensis NBRC 108782.</title>
        <authorList>
            <person name="Komaki H."/>
            <person name="Tamura T."/>
        </authorList>
    </citation>
    <scope>NUCLEOTIDE SEQUENCE</scope>
    <source>
        <strain evidence="5">NBRC 108782</strain>
    </source>
</reference>
<dbReference type="InterPro" id="IPR000086">
    <property type="entry name" value="NUDIX_hydrolase_dom"/>
</dbReference>
<keyword evidence="6" id="KW-1185">Reference proteome</keyword>
<dbReference type="Proteomes" id="UP000640052">
    <property type="component" value="Unassembled WGS sequence"/>
</dbReference>
<dbReference type="GO" id="GO:0016787">
    <property type="term" value="F:hydrolase activity"/>
    <property type="evidence" value="ECO:0007669"/>
    <property type="project" value="UniProtKB-KW"/>
</dbReference>
<dbReference type="PROSITE" id="PS00893">
    <property type="entry name" value="NUDIX_BOX"/>
    <property type="match status" value="1"/>
</dbReference>
<proteinExistence type="predicted"/>
<keyword evidence="2" id="KW-0378">Hydrolase</keyword>
<keyword evidence="3" id="KW-0460">Magnesium</keyword>
<evidence type="ECO:0000256" key="3">
    <source>
        <dbReference type="ARBA" id="ARBA00022842"/>
    </source>
</evidence>
<dbReference type="PROSITE" id="PS51462">
    <property type="entry name" value="NUDIX"/>
    <property type="match status" value="1"/>
</dbReference>
<evidence type="ECO:0000256" key="2">
    <source>
        <dbReference type="ARBA" id="ARBA00022801"/>
    </source>
</evidence>
<comment type="cofactor">
    <cofactor evidence="1">
        <name>Mg(2+)</name>
        <dbReference type="ChEBI" id="CHEBI:18420"/>
    </cofactor>
</comment>
<dbReference type="EMBL" id="BOOA01000016">
    <property type="protein sequence ID" value="GIH24236.1"/>
    <property type="molecule type" value="Genomic_DNA"/>
</dbReference>
<gene>
    <name evidence="5" type="ORF">Aph01nite_25460</name>
</gene>
<dbReference type="Pfam" id="PF00293">
    <property type="entry name" value="NUDIX"/>
    <property type="match status" value="1"/>
</dbReference>
<dbReference type="InterPro" id="IPR015797">
    <property type="entry name" value="NUDIX_hydrolase-like_dom_sf"/>
</dbReference>
<dbReference type="PANTHER" id="PTHR43046:SF12">
    <property type="entry name" value="GDP-MANNOSE MANNOSYL HYDROLASE"/>
    <property type="match status" value="1"/>
</dbReference>
<evidence type="ECO:0000256" key="1">
    <source>
        <dbReference type="ARBA" id="ARBA00001946"/>
    </source>
</evidence>
<evidence type="ECO:0000313" key="5">
    <source>
        <dbReference type="EMBL" id="GIH24236.1"/>
    </source>
</evidence>
<name>A0A919Q8P1_9ACTN</name>
<dbReference type="PANTHER" id="PTHR43046">
    <property type="entry name" value="GDP-MANNOSE MANNOSYL HYDROLASE"/>
    <property type="match status" value="1"/>
</dbReference>
<comment type="caution">
    <text evidence="5">The sequence shown here is derived from an EMBL/GenBank/DDBJ whole genome shotgun (WGS) entry which is preliminary data.</text>
</comment>
<sequence>MADAIFRPSARVLLVDEHERVLLFRAADAWYTPGGGVRPAEDAAVAAARELREETGHVIAPGAVGPVVAVSSGHWSAADGTLYRAEDSFFLVRATGLRVDISGMEEFESNMYDSFHWWTLAELRAATERVLPLGLADLLERLLRGDPPAREPVVLPWHEAT</sequence>
<dbReference type="AlphaFoldDB" id="A0A919Q8P1"/>
<feature type="domain" description="Nudix hydrolase" evidence="4">
    <location>
        <begin position="5"/>
        <end position="143"/>
    </location>
</feature>
<organism evidence="5 6">
    <name type="scientific">Acrocarpospora phusangensis</name>
    <dbReference type="NCBI Taxonomy" id="1070424"/>
    <lineage>
        <taxon>Bacteria</taxon>
        <taxon>Bacillati</taxon>
        <taxon>Actinomycetota</taxon>
        <taxon>Actinomycetes</taxon>
        <taxon>Streptosporangiales</taxon>
        <taxon>Streptosporangiaceae</taxon>
        <taxon>Acrocarpospora</taxon>
    </lineage>
</organism>
<evidence type="ECO:0000313" key="6">
    <source>
        <dbReference type="Proteomes" id="UP000640052"/>
    </source>
</evidence>
<dbReference type="RefSeq" id="WP_204041007.1">
    <property type="nucleotide sequence ID" value="NZ_BOOA01000016.1"/>
</dbReference>
<dbReference type="Gene3D" id="3.90.79.10">
    <property type="entry name" value="Nucleoside Triphosphate Pyrophosphohydrolase"/>
    <property type="match status" value="1"/>
</dbReference>
<protein>
    <submittedName>
        <fullName evidence="5">DNA mismatch repair protein MutT</fullName>
    </submittedName>
</protein>
<dbReference type="SUPFAM" id="SSF55811">
    <property type="entry name" value="Nudix"/>
    <property type="match status" value="1"/>
</dbReference>
<evidence type="ECO:0000259" key="4">
    <source>
        <dbReference type="PROSITE" id="PS51462"/>
    </source>
</evidence>
<dbReference type="InterPro" id="IPR020084">
    <property type="entry name" value="NUDIX_hydrolase_CS"/>
</dbReference>
<dbReference type="CDD" id="cd04685">
    <property type="entry name" value="NUDIX_Hydrolase"/>
    <property type="match status" value="1"/>
</dbReference>